<reference evidence="14" key="2">
    <citation type="submission" date="2020-09" db="EMBL/GenBank/DDBJ databases">
        <authorList>
            <person name="Sun Q."/>
            <person name="Zhou Y."/>
        </authorList>
    </citation>
    <scope>NUCLEOTIDE SEQUENCE</scope>
    <source>
        <strain evidence="14">CGMCC 1.10998</strain>
    </source>
</reference>
<evidence type="ECO:0000256" key="1">
    <source>
        <dbReference type="ARBA" id="ARBA00004496"/>
    </source>
</evidence>
<keyword evidence="15" id="KW-1185">Reference proteome</keyword>
<dbReference type="PANTHER" id="PTHR30307:SF0">
    <property type="entry name" value="S-ADENOSYLMETHIONINE:TRNA RIBOSYLTRANSFERASE-ISOMERASE"/>
    <property type="match status" value="1"/>
</dbReference>
<name>A0A916UPX1_9BURK</name>
<dbReference type="Gene3D" id="2.40.10.240">
    <property type="entry name" value="QueA-like"/>
    <property type="match status" value="1"/>
</dbReference>
<organism evidence="14 15">
    <name type="scientific">Undibacterium terreum</name>
    <dbReference type="NCBI Taxonomy" id="1224302"/>
    <lineage>
        <taxon>Bacteria</taxon>
        <taxon>Pseudomonadati</taxon>
        <taxon>Pseudomonadota</taxon>
        <taxon>Betaproteobacteria</taxon>
        <taxon>Burkholderiales</taxon>
        <taxon>Oxalobacteraceae</taxon>
        <taxon>Undibacterium</taxon>
    </lineage>
</organism>
<keyword evidence="7 13" id="KW-0671">Queuosine biosynthesis</keyword>
<comment type="similarity">
    <text evidence="9 13">Belongs to the QueA family.</text>
</comment>
<dbReference type="InterPro" id="IPR042119">
    <property type="entry name" value="QueA_dom2"/>
</dbReference>
<comment type="caution">
    <text evidence="14">The sequence shown here is derived from an EMBL/GenBank/DDBJ whole genome shotgun (WGS) entry which is preliminary data.</text>
</comment>
<evidence type="ECO:0000256" key="4">
    <source>
        <dbReference type="ARBA" id="ARBA00022490"/>
    </source>
</evidence>
<evidence type="ECO:0000256" key="6">
    <source>
        <dbReference type="ARBA" id="ARBA00022691"/>
    </source>
</evidence>
<dbReference type="Pfam" id="PF02547">
    <property type="entry name" value="Queuosine_synth"/>
    <property type="match status" value="1"/>
</dbReference>
<comment type="subunit">
    <text evidence="3 13">Monomer.</text>
</comment>
<dbReference type="InterPro" id="IPR003699">
    <property type="entry name" value="QueA"/>
</dbReference>
<evidence type="ECO:0000256" key="11">
    <source>
        <dbReference type="ARBA" id="ARBA00069325"/>
    </source>
</evidence>
<dbReference type="InterPro" id="IPR042118">
    <property type="entry name" value="QueA_dom1"/>
</dbReference>
<evidence type="ECO:0000313" key="15">
    <source>
        <dbReference type="Proteomes" id="UP000637423"/>
    </source>
</evidence>
<dbReference type="RefSeq" id="WP_188566638.1">
    <property type="nucleotide sequence ID" value="NZ_BMED01000002.1"/>
</dbReference>
<dbReference type="Gene3D" id="3.40.1780.10">
    <property type="entry name" value="QueA-like"/>
    <property type="match status" value="1"/>
</dbReference>
<reference evidence="14" key="1">
    <citation type="journal article" date="2014" name="Int. J. Syst. Evol. Microbiol.">
        <title>Complete genome sequence of Corynebacterium casei LMG S-19264T (=DSM 44701T), isolated from a smear-ripened cheese.</title>
        <authorList>
            <consortium name="US DOE Joint Genome Institute (JGI-PGF)"/>
            <person name="Walter F."/>
            <person name="Albersmeier A."/>
            <person name="Kalinowski J."/>
            <person name="Ruckert C."/>
        </authorList>
    </citation>
    <scope>NUCLEOTIDE SEQUENCE</scope>
    <source>
        <strain evidence="14">CGMCC 1.10998</strain>
    </source>
</reference>
<evidence type="ECO:0000256" key="13">
    <source>
        <dbReference type="HAMAP-Rule" id="MF_00113"/>
    </source>
</evidence>
<dbReference type="AlphaFoldDB" id="A0A916UPX1"/>
<dbReference type="Proteomes" id="UP000637423">
    <property type="component" value="Unassembled WGS sequence"/>
</dbReference>
<dbReference type="SUPFAM" id="SSF111337">
    <property type="entry name" value="QueA-like"/>
    <property type="match status" value="1"/>
</dbReference>
<gene>
    <name evidence="13 14" type="primary">queA</name>
    <name evidence="14" type="ORF">GCM10011396_28170</name>
</gene>
<evidence type="ECO:0000256" key="10">
    <source>
        <dbReference type="ARBA" id="ARBA00066503"/>
    </source>
</evidence>
<evidence type="ECO:0000256" key="9">
    <source>
        <dbReference type="ARBA" id="ARBA00061210"/>
    </source>
</evidence>
<evidence type="ECO:0000256" key="8">
    <source>
        <dbReference type="ARBA" id="ARBA00052751"/>
    </source>
</evidence>
<comment type="catalytic activity">
    <reaction evidence="8 13">
        <text>7-aminomethyl-7-carbaguanosine(34) in tRNA + S-adenosyl-L-methionine = epoxyqueuosine(34) in tRNA + adenine + L-methionine + 2 H(+)</text>
        <dbReference type="Rhea" id="RHEA:32155"/>
        <dbReference type="Rhea" id="RHEA-COMP:10342"/>
        <dbReference type="Rhea" id="RHEA-COMP:18582"/>
        <dbReference type="ChEBI" id="CHEBI:15378"/>
        <dbReference type="ChEBI" id="CHEBI:16708"/>
        <dbReference type="ChEBI" id="CHEBI:57844"/>
        <dbReference type="ChEBI" id="CHEBI:59789"/>
        <dbReference type="ChEBI" id="CHEBI:82833"/>
        <dbReference type="ChEBI" id="CHEBI:194443"/>
        <dbReference type="EC" id="2.4.99.17"/>
    </reaction>
</comment>
<comment type="pathway">
    <text evidence="2 13">tRNA modification; tRNA-queuosine biosynthesis.</text>
</comment>
<dbReference type="EC" id="2.4.99.17" evidence="10 13"/>
<dbReference type="GO" id="GO:0005737">
    <property type="term" value="C:cytoplasm"/>
    <property type="evidence" value="ECO:0007669"/>
    <property type="project" value="UniProtKB-SubCell"/>
</dbReference>
<accession>A0A916UPX1</accession>
<evidence type="ECO:0000256" key="7">
    <source>
        <dbReference type="ARBA" id="ARBA00022785"/>
    </source>
</evidence>
<dbReference type="FunFam" id="3.40.1780.10:FF:000001">
    <property type="entry name" value="S-adenosylmethionine:tRNA ribosyltransferase-isomerase"/>
    <property type="match status" value="1"/>
</dbReference>
<proteinExistence type="inferred from homology"/>
<dbReference type="GO" id="GO:0051075">
    <property type="term" value="F:S-adenosylmethionine:tRNA ribosyltransferase-isomerase activity"/>
    <property type="evidence" value="ECO:0007669"/>
    <property type="project" value="UniProtKB-EC"/>
</dbReference>
<dbReference type="NCBIfam" id="TIGR00113">
    <property type="entry name" value="queA"/>
    <property type="match status" value="1"/>
</dbReference>
<dbReference type="GO" id="GO:0008616">
    <property type="term" value="P:tRNA queuosine(34) biosynthetic process"/>
    <property type="evidence" value="ECO:0007669"/>
    <property type="project" value="UniProtKB-UniRule"/>
</dbReference>
<keyword evidence="6 13" id="KW-0949">S-adenosyl-L-methionine</keyword>
<protein>
    <recommendedName>
        <fullName evidence="11 13">S-adenosylmethionine:tRNA ribosyltransferase-isomerase</fullName>
        <ecNumber evidence="10 13">2.4.99.17</ecNumber>
    </recommendedName>
    <alternativeName>
        <fullName evidence="12 13">Queuosine biosynthesis protein QueA</fullName>
    </alternativeName>
</protein>
<sequence>MYSLSDFDFDLPEELIAQIPLPHRTASRLLHVDGEQLVDRHFADVLEQLSPGDLLVFNDTRVLKARFFGVKETGGKVEVLVERVLSNTDEQRTVLAQVRASKSPPAGTGIRLAESFDVTVGERVGEFYTLHFPGDVFELIETYGRLPLPPYITHDADDFDEQRYQTVYSRVPGAVAAPTAGLHFDQDLLDRCQAKGIGLAYVTLHVGAGTFQPVRTEDLAQHAMHSEWYTISQQTVDAVRTAKAAGKSVIAVGTTSMRALESASQGGSLQAGSADTRLFITPGYVFKTVDRLITNFHLPKSTLLMLVSAFAGYDRIRSAYAHAIAQHYRFFSYGDAMLLTNTSHLLNTNTSTD</sequence>
<evidence type="ECO:0000256" key="2">
    <source>
        <dbReference type="ARBA" id="ARBA00004691"/>
    </source>
</evidence>
<evidence type="ECO:0000256" key="12">
    <source>
        <dbReference type="ARBA" id="ARBA00076160"/>
    </source>
</evidence>
<dbReference type="PANTHER" id="PTHR30307">
    <property type="entry name" value="S-ADENOSYLMETHIONINE:TRNA RIBOSYLTRANSFERASE-ISOMERASE"/>
    <property type="match status" value="1"/>
</dbReference>
<evidence type="ECO:0000256" key="3">
    <source>
        <dbReference type="ARBA" id="ARBA00011245"/>
    </source>
</evidence>
<dbReference type="NCBIfam" id="NF001140">
    <property type="entry name" value="PRK00147.1"/>
    <property type="match status" value="1"/>
</dbReference>
<keyword evidence="5 13" id="KW-0808">Transferase</keyword>
<evidence type="ECO:0000256" key="5">
    <source>
        <dbReference type="ARBA" id="ARBA00022679"/>
    </source>
</evidence>
<comment type="subcellular location">
    <subcellularLocation>
        <location evidence="1 13">Cytoplasm</location>
    </subcellularLocation>
</comment>
<dbReference type="InterPro" id="IPR036100">
    <property type="entry name" value="QueA_sf"/>
</dbReference>
<comment type="function">
    <text evidence="13">Transfers and isomerizes the ribose moiety from AdoMet to the 7-aminomethyl group of 7-deazaguanine (preQ1-tRNA) to give epoxyqueuosine (oQ-tRNA).</text>
</comment>
<keyword evidence="4 13" id="KW-0963">Cytoplasm</keyword>
<dbReference type="HAMAP" id="MF_00113">
    <property type="entry name" value="QueA"/>
    <property type="match status" value="1"/>
</dbReference>
<evidence type="ECO:0000313" key="14">
    <source>
        <dbReference type="EMBL" id="GGC79300.1"/>
    </source>
</evidence>
<dbReference type="EMBL" id="BMED01000002">
    <property type="protein sequence ID" value="GGC79300.1"/>
    <property type="molecule type" value="Genomic_DNA"/>
</dbReference>